<evidence type="ECO:0000313" key="2">
    <source>
        <dbReference type="EMBL" id="RAL64489.1"/>
    </source>
</evidence>
<feature type="compositionally biased region" description="Acidic residues" evidence="1">
    <location>
        <begin position="755"/>
        <end position="764"/>
    </location>
</feature>
<name>A0A395J1H5_9HELO</name>
<feature type="region of interest" description="Disordered" evidence="1">
    <location>
        <begin position="236"/>
        <end position="255"/>
    </location>
</feature>
<dbReference type="OrthoDB" id="3437384at2759"/>
<feature type="region of interest" description="Disordered" evidence="1">
    <location>
        <begin position="521"/>
        <end position="601"/>
    </location>
</feature>
<dbReference type="AlphaFoldDB" id="A0A395J1H5"/>
<accession>A0A395J1H5</accession>
<feature type="compositionally biased region" description="Basic and acidic residues" evidence="1">
    <location>
        <begin position="586"/>
        <end position="597"/>
    </location>
</feature>
<feature type="compositionally biased region" description="Polar residues" evidence="1">
    <location>
        <begin position="240"/>
        <end position="250"/>
    </location>
</feature>
<proteinExistence type="predicted"/>
<evidence type="ECO:0000313" key="3">
    <source>
        <dbReference type="Proteomes" id="UP000249056"/>
    </source>
</evidence>
<protein>
    <submittedName>
        <fullName evidence="2">Uncharacterized protein</fullName>
    </submittedName>
</protein>
<feature type="region of interest" description="Disordered" evidence="1">
    <location>
        <begin position="714"/>
        <end position="764"/>
    </location>
</feature>
<evidence type="ECO:0000256" key="1">
    <source>
        <dbReference type="SAM" id="MobiDB-lite"/>
    </source>
</evidence>
<sequence>MERKEEPFFGGQCFSASDKENDVVAANEQDSDEDDEDERHQEVKPMLSSNTLKSVKSRLKKTFSRESGITKKNNKKRSVGTSEEELERRKELRRLRQKRIEEELSYDDEYDKDAQSMSTVDRPTTRIIGKGKKRQSILPEDSGNFPVFRKGAHLRKLSQKFEVPIQSATDIANVGTQTLPYWLKMQGPGSSARAITTSESSTVNKEPLPMRLPRSDTGFGGSSCSSPQLVNWEKHDREVSNISNPAQSRSRCMRNPSDSISIPSCPSMGLSELAPPNPGKMTYDSTSSFYPSVANSIQPSPECSRLELLSLGSASKSILAKAESQGRSSSTRNPTPTKPFAGRKRTPTADDLIDTPVKVKLSTFRRIKRLASLGGYDGSADDRRRSVVDSGTARRPSALDARLGLGADMTASEAQRKASMPFIRLPTIQPSHDTSIIHGPDLDVPRPLARTGTSMHIDLPEISLPRIGNSIHINTPKIHITEMDVPNPLAHIGNSMHIDFSAPHLPDAAASLFHTPHLEMSTPHLPHIPRLSIGHHDEDSAPKEKKASKAVPAIAPVPSPKSKVQLGKAPEAGVPQWRGPRARNRSSREDNRRRMDTSQDDSAAVWIKAVKGAVNDKSKARKDNQDGEDIFGDWDAQMAGVASKSKYESRKFGSRGKPKIHQIEQFPPAWCRFPRHERNARGHESAGVEAAVEAKDFAALRAGTQILGRPEHSFGARRRRPGSLGRRGSMTMDGKVPFPELELLPMRAPPPPSEVVDDEADDIEAERKRVEEIRKAKK</sequence>
<gene>
    <name evidence="2" type="ORF">DID88_001965</name>
</gene>
<comment type="caution">
    <text evidence="2">The sequence shown here is derived from an EMBL/GenBank/DDBJ whole genome shotgun (WGS) entry which is preliminary data.</text>
</comment>
<organism evidence="2 3">
    <name type="scientific">Monilinia fructigena</name>
    <dbReference type="NCBI Taxonomy" id="38457"/>
    <lineage>
        <taxon>Eukaryota</taxon>
        <taxon>Fungi</taxon>
        <taxon>Dikarya</taxon>
        <taxon>Ascomycota</taxon>
        <taxon>Pezizomycotina</taxon>
        <taxon>Leotiomycetes</taxon>
        <taxon>Helotiales</taxon>
        <taxon>Sclerotiniaceae</taxon>
        <taxon>Monilinia</taxon>
    </lineage>
</organism>
<dbReference type="EMBL" id="QKRW01000014">
    <property type="protein sequence ID" value="RAL64489.1"/>
    <property type="molecule type" value="Genomic_DNA"/>
</dbReference>
<reference evidence="2 3" key="1">
    <citation type="submission" date="2018-06" db="EMBL/GenBank/DDBJ databases">
        <title>Genome Sequence of the Brown Rot Fungal Pathogen Monilinia fructigena.</title>
        <authorList>
            <person name="Landi L."/>
            <person name="De Miccolis Angelini R.M."/>
            <person name="Pollastro S."/>
            <person name="Abate D."/>
            <person name="Faretra F."/>
            <person name="Romanazzi G."/>
        </authorList>
    </citation>
    <scope>NUCLEOTIDE SEQUENCE [LARGE SCALE GENOMIC DNA]</scope>
    <source>
        <strain evidence="2 3">Mfrg269</strain>
    </source>
</reference>
<feature type="region of interest" description="Disordered" evidence="1">
    <location>
        <begin position="1"/>
        <end position="98"/>
    </location>
</feature>
<keyword evidence="3" id="KW-1185">Reference proteome</keyword>
<feature type="compositionally biased region" description="Basic and acidic residues" evidence="1">
    <location>
        <begin position="534"/>
        <end position="547"/>
    </location>
</feature>
<feature type="compositionally biased region" description="Polar residues" evidence="1">
    <location>
        <begin position="325"/>
        <end position="335"/>
    </location>
</feature>
<feature type="region of interest" description="Disordered" evidence="1">
    <location>
        <begin position="320"/>
        <end position="349"/>
    </location>
</feature>
<dbReference type="Proteomes" id="UP000249056">
    <property type="component" value="Unassembled WGS sequence"/>
</dbReference>